<dbReference type="PANTHER" id="PTHR31973">
    <property type="entry name" value="POLYPROTEIN, PUTATIVE-RELATED"/>
    <property type="match status" value="1"/>
</dbReference>
<dbReference type="Proteomes" id="UP001151760">
    <property type="component" value="Unassembled WGS sequence"/>
</dbReference>
<accession>A0ABQ5AHK2</accession>
<dbReference type="EMBL" id="BQNB010012326">
    <property type="protein sequence ID" value="GJT02140.1"/>
    <property type="molecule type" value="Genomic_DNA"/>
</dbReference>
<name>A0ABQ5AHK2_9ASTR</name>
<reference evidence="1" key="1">
    <citation type="journal article" date="2022" name="Int. J. Mol. Sci.">
        <title>Draft Genome of Tanacetum Coccineum: Genomic Comparison of Closely Related Tanacetum-Family Plants.</title>
        <authorList>
            <person name="Yamashiro T."/>
            <person name="Shiraishi A."/>
            <person name="Nakayama K."/>
            <person name="Satake H."/>
        </authorList>
    </citation>
    <scope>NUCLEOTIDE SEQUENCE</scope>
</reference>
<sequence length="463" mass="51593">MCVVHIGGYVNATPTVKIVRIKGSRFGNQKGFGKQQANYLLNVGYHGDPQERKFTSENLIWFINGDPQEEISLGGTNHPLVSESSYSKLDLVGMVGFLSTYSHWSNQEARSTAISTTEAEYIAMSGCCAQIAVGMHHNSKTNLIRENDLMVIDDPVCQVRRCLQLRELKACDYKFLSKHILDQVQMNPEIPVKAVQDSSGQTIQSSSVHAKGLKGKEQGKKKLPGATVRINVQTTTNPTLPTKCLYEGSLAWSTSNCCGYDGNNGTYPLAYAVFEAKTKESWIWFLQCLSYDLGLKENLNFAFISDKQKLQGGWGRQNGQASYSLAELRKSGCGSVLNDRFSLDNCPAHPKIIEGLRNVEDVLTHPEKNVVAQLLTDEEIIESVIGINKDDIDEEDDESSTMEPPSRNEAIKAAITLNNFLLSYEKTTPEVLTMLRKIRDEIQGEIDFNKKQKTIESFFKKPS</sequence>
<protein>
    <submittedName>
        <fullName evidence="1">Uncharacterized protein</fullName>
    </submittedName>
</protein>
<evidence type="ECO:0000313" key="1">
    <source>
        <dbReference type="EMBL" id="GJT02140.1"/>
    </source>
</evidence>
<keyword evidence="2" id="KW-1185">Reference proteome</keyword>
<organism evidence="1 2">
    <name type="scientific">Tanacetum coccineum</name>
    <dbReference type="NCBI Taxonomy" id="301880"/>
    <lineage>
        <taxon>Eukaryota</taxon>
        <taxon>Viridiplantae</taxon>
        <taxon>Streptophyta</taxon>
        <taxon>Embryophyta</taxon>
        <taxon>Tracheophyta</taxon>
        <taxon>Spermatophyta</taxon>
        <taxon>Magnoliopsida</taxon>
        <taxon>eudicotyledons</taxon>
        <taxon>Gunneridae</taxon>
        <taxon>Pentapetalae</taxon>
        <taxon>asterids</taxon>
        <taxon>campanulids</taxon>
        <taxon>Asterales</taxon>
        <taxon>Asteraceae</taxon>
        <taxon>Asteroideae</taxon>
        <taxon>Anthemideae</taxon>
        <taxon>Anthemidinae</taxon>
        <taxon>Tanacetum</taxon>
    </lineage>
</organism>
<reference evidence="1" key="2">
    <citation type="submission" date="2022-01" db="EMBL/GenBank/DDBJ databases">
        <authorList>
            <person name="Yamashiro T."/>
            <person name="Shiraishi A."/>
            <person name="Satake H."/>
            <person name="Nakayama K."/>
        </authorList>
    </citation>
    <scope>NUCLEOTIDE SEQUENCE</scope>
</reference>
<proteinExistence type="predicted"/>
<comment type="caution">
    <text evidence="1">The sequence shown here is derived from an EMBL/GenBank/DDBJ whole genome shotgun (WGS) entry which is preliminary data.</text>
</comment>
<evidence type="ECO:0000313" key="2">
    <source>
        <dbReference type="Proteomes" id="UP001151760"/>
    </source>
</evidence>
<dbReference type="PANTHER" id="PTHR31973:SF190">
    <property type="entry name" value="MULE TRANSPOSASE DOMAIN-CONTAINING PROTEIN"/>
    <property type="match status" value="1"/>
</dbReference>
<gene>
    <name evidence="1" type="ORF">Tco_0823309</name>
</gene>